<feature type="domain" description="MYND-type" evidence="4">
    <location>
        <begin position="16"/>
        <end position="55"/>
    </location>
</feature>
<gene>
    <name evidence="5" type="ORF">HGRIS_011704</name>
</gene>
<reference evidence="6" key="1">
    <citation type="submission" date="2024-06" db="EMBL/GenBank/DDBJ databases">
        <title>Multi-omics analyses provide insights into the biosynthesis of the anticancer antibiotic pleurotin in Hohenbuehelia grisea.</title>
        <authorList>
            <person name="Weaver J.A."/>
            <person name="Alberti F."/>
        </authorList>
    </citation>
    <scope>NUCLEOTIDE SEQUENCE [LARGE SCALE GENOMIC DNA]</scope>
    <source>
        <strain evidence="6">T-177</strain>
    </source>
</reference>
<evidence type="ECO:0000256" key="1">
    <source>
        <dbReference type="ARBA" id="ARBA00022723"/>
    </source>
</evidence>
<comment type="caution">
    <text evidence="5">The sequence shown here is derived from an EMBL/GenBank/DDBJ whole genome shotgun (WGS) entry which is preliminary data.</text>
</comment>
<accession>A0ABR3JY65</accession>
<evidence type="ECO:0000313" key="5">
    <source>
        <dbReference type="EMBL" id="KAL0960056.1"/>
    </source>
</evidence>
<dbReference type="Proteomes" id="UP001556367">
    <property type="component" value="Unassembled WGS sequence"/>
</dbReference>
<sequence>MPLASLFACCFVYCTNKPPSAFDKSPAITCTACNFVTYCSVECRLGDVKFHRKDCSPSWLTHPDFAFGSYQAAQFQTAFPIELSRLVLAAYGVLRSPLSQADMTSLRASTSGFCARIVLRQRPKSLGLAPFNDLTIGPVDLMPVDNVESILSLLDVRSQYPEGLLHTSFNLIRKLRAGQGLLCLFVVVDAQGPVSVHTDTYPFHELAALDDFGLLYPVDKDIDCSLASRILARRVSLKARLALPNREDALVDEALLCAWREIDTEVD</sequence>
<keyword evidence="3" id="KW-0862">Zinc</keyword>
<protein>
    <recommendedName>
        <fullName evidence="4">MYND-type domain-containing protein</fullName>
    </recommendedName>
</protein>
<evidence type="ECO:0000256" key="2">
    <source>
        <dbReference type="ARBA" id="ARBA00022771"/>
    </source>
</evidence>
<keyword evidence="2" id="KW-0863">Zinc-finger</keyword>
<dbReference type="InterPro" id="IPR002893">
    <property type="entry name" value="Znf_MYND"/>
</dbReference>
<organism evidence="5 6">
    <name type="scientific">Hohenbuehelia grisea</name>
    <dbReference type="NCBI Taxonomy" id="104357"/>
    <lineage>
        <taxon>Eukaryota</taxon>
        <taxon>Fungi</taxon>
        <taxon>Dikarya</taxon>
        <taxon>Basidiomycota</taxon>
        <taxon>Agaricomycotina</taxon>
        <taxon>Agaricomycetes</taxon>
        <taxon>Agaricomycetidae</taxon>
        <taxon>Agaricales</taxon>
        <taxon>Pleurotineae</taxon>
        <taxon>Pleurotaceae</taxon>
        <taxon>Hohenbuehelia</taxon>
    </lineage>
</organism>
<keyword evidence="1" id="KW-0479">Metal-binding</keyword>
<evidence type="ECO:0000313" key="6">
    <source>
        <dbReference type="Proteomes" id="UP001556367"/>
    </source>
</evidence>
<name>A0ABR3JY65_9AGAR</name>
<dbReference type="Gene3D" id="6.10.140.2220">
    <property type="match status" value="1"/>
</dbReference>
<keyword evidence="6" id="KW-1185">Reference proteome</keyword>
<dbReference type="Pfam" id="PF01753">
    <property type="entry name" value="zf-MYND"/>
    <property type="match status" value="1"/>
</dbReference>
<dbReference type="EMBL" id="JASNQZ010000002">
    <property type="protein sequence ID" value="KAL0960056.1"/>
    <property type="molecule type" value="Genomic_DNA"/>
</dbReference>
<evidence type="ECO:0000259" key="4">
    <source>
        <dbReference type="Pfam" id="PF01753"/>
    </source>
</evidence>
<proteinExistence type="predicted"/>
<dbReference type="SUPFAM" id="SSF144232">
    <property type="entry name" value="HIT/MYND zinc finger-like"/>
    <property type="match status" value="1"/>
</dbReference>
<evidence type="ECO:0000256" key="3">
    <source>
        <dbReference type="ARBA" id="ARBA00022833"/>
    </source>
</evidence>